<dbReference type="PANTHER" id="PTHR32387:SF0">
    <property type="entry name" value="PROTEIN NO VEIN"/>
    <property type="match status" value="1"/>
</dbReference>
<proteinExistence type="predicted"/>
<accession>A0A5J5C3A7</accession>
<protein>
    <recommendedName>
        <fullName evidence="1">Protein NO VEIN C-terminal domain-containing protein</fullName>
    </recommendedName>
</protein>
<dbReference type="GO" id="GO:0005634">
    <property type="term" value="C:nucleus"/>
    <property type="evidence" value="ECO:0007669"/>
    <property type="project" value="TreeGrafter"/>
</dbReference>
<feature type="domain" description="Protein NO VEIN C-terminal" evidence="1">
    <location>
        <begin position="1035"/>
        <end position="1121"/>
    </location>
</feature>
<dbReference type="EMBL" id="CM018031">
    <property type="protein sequence ID" value="KAA8548392.1"/>
    <property type="molecule type" value="Genomic_DNA"/>
</dbReference>
<dbReference type="GO" id="GO:0048364">
    <property type="term" value="P:root development"/>
    <property type="evidence" value="ECO:0007669"/>
    <property type="project" value="TreeGrafter"/>
</dbReference>
<dbReference type="InterPro" id="IPR052957">
    <property type="entry name" value="Auxin_embryo_med"/>
</dbReference>
<organism evidence="2 3">
    <name type="scientific">Nyssa sinensis</name>
    <dbReference type="NCBI Taxonomy" id="561372"/>
    <lineage>
        <taxon>Eukaryota</taxon>
        <taxon>Viridiplantae</taxon>
        <taxon>Streptophyta</taxon>
        <taxon>Embryophyta</taxon>
        <taxon>Tracheophyta</taxon>
        <taxon>Spermatophyta</taxon>
        <taxon>Magnoliopsida</taxon>
        <taxon>eudicotyledons</taxon>
        <taxon>Gunneridae</taxon>
        <taxon>Pentapetalae</taxon>
        <taxon>asterids</taxon>
        <taxon>Cornales</taxon>
        <taxon>Nyssaceae</taxon>
        <taxon>Nyssa</taxon>
    </lineage>
</organism>
<evidence type="ECO:0000313" key="2">
    <source>
        <dbReference type="EMBL" id="KAA8548392.1"/>
    </source>
</evidence>
<dbReference type="PANTHER" id="PTHR32387">
    <property type="entry name" value="WU:FJ29H11"/>
    <property type="match status" value="1"/>
</dbReference>
<evidence type="ECO:0000313" key="3">
    <source>
        <dbReference type="Proteomes" id="UP000325577"/>
    </source>
</evidence>
<gene>
    <name evidence="2" type="ORF">F0562_000076</name>
</gene>
<reference evidence="2 3" key="1">
    <citation type="submission" date="2019-09" db="EMBL/GenBank/DDBJ databases">
        <title>A chromosome-level genome assembly of the Chinese tupelo Nyssa sinensis.</title>
        <authorList>
            <person name="Yang X."/>
            <person name="Kang M."/>
            <person name="Yang Y."/>
            <person name="Xiong H."/>
            <person name="Wang M."/>
            <person name="Zhang Z."/>
            <person name="Wang Z."/>
            <person name="Wu H."/>
            <person name="Ma T."/>
            <person name="Liu J."/>
            <person name="Xi Z."/>
        </authorList>
    </citation>
    <scope>NUCLEOTIDE SEQUENCE [LARGE SCALE GENOMIC DNA]</scope>
    <source>
        <strain evidence="2">J267</strain>
        <tissue evidence="2">Leaf</tissue>
    </source>
</reference>
<dbReference type="GO" id="GO:0009793">
    <property type="term" value="P:embryo development ending in seed dormancy"/>
    <property type="evidence" value="ECO:0007669"/>
    <property type="project" value="TreeGrafter"/>
</dbReference>
<sequence>MRKEIVGDGITKVLLGKEEMTWFVASQKLQADVIRPDVQTTEISVAFTLQESDNGAYIPHLDQQPVFSFLPLRKYGLKFIIQGDFVLPSSREEVDGDSPWNQWLLSQFPDLFVSAERSFCALSCFRENPGKAVTAFMNFVPLVGEVHGFFSTLPRMIISKLRTSKCLLLEGDNSEWVPPCKVLRSWNEQAHTLLPDNLLREHLGLGFLDKNIVLSDSLASALGIEEYGPKILLQIISSLCHTVNGLKSMGLDWLSSWLNTLHTMLLHSFSLSSLNFGMESDLINTLKKIPFIPLSDGTYGSVDDGTIWLHSDASSTGFDNGHGLEAFPKLYAKLRIVSPALFGAAAAVDVSCYDSSLADNITRMLHRVGRPFNSSFISSLCDVRWIASSMDDELHYPKDLFYDCDAVRSILGASAPYAVPKVRSEKLLSDIGFKTQVNLDDILVVLQLWRRSETPFMASIAQMSKLYTFVRNEMATSKQKIAGELHSGPSIFVPYSGVSRHEDVVPGVFLSPQEVYWHDSTGSMDKMMEINPRFGSSVTHCPLTKTLCNIYPGLHDFFVYDCGVDEIPPLRSYLQILQQLSTIALPSQVAKMVFRVFLKWSEGLKSGLLTYEDIVYLKEHLLKLEWTVLPIVQDKWVSLHPSFGLVCWCDDEKLRKEFKNFENIDFLYFGELNDDEEEMFQVKISVLMQTLGIPALSKVVTREAIYYGPADCSLKASLVNWALPYAQRYIHNVHPNKYIQLKQSGAENLSHLQIVVVEKLFYRNVIKRSGIASEKRFECSCLLQGNLLYTTRESDSHSIFMEISRLLFDGTPELHLANFLHMITTMAESGSTEEQTEFFILNSQKVPRLPDEESVWSLSSVPSSTENDTFLMNFSSTVINEQNPSKSKRKPGISSNWPPVDWKTAPGFSFARASGLQAQAVVPQPSSCLQLRMKDGSEDTVAETDPMAKGNADWTIEDDPVATTTACLQDFETSEDPSHQACDLVASGMDLVVDSVDLVTPSDGPNLGSLKSSERDQLSFGTPNIQQTMLTGRLGEHVAFNYFAANFGKTIVKWVNEVNETGLPYDIVIGNEAKTMEYIEVKATKSARKDWFTISVREWQFAVEKGESYSIARVVLSGNNMARIRIFKNPVRLSQLGKLQLAVIMPKQEKEFSVVS</sequence>
<dbReference type="Pfam" id="PF13020">
    <property type="entry name" value="NOV_C"/>
    <property type="match status" value="1"/>
</dbReference>
<dbReference type="AlphaFoldDB" id="A0A5J5C3A7"/>
<dbReference type="OrthoDB" id="1262810at2759"/>
<dbReference type="GO" id="GO:0010305">
    <property type="term" value="P:leaf vascular tissue pattern formation"/>
    <property type="evidence" value="ECO:0007669"/>
    <property type="project" value="TreeGrafter"/>
</dbReference>
<evidence type="ECO:0000259" key="1">
    <source>
        <dbReference type="Pfam" id="PF13020"/>
    </source>
</evidence>
<name>A0A5J5C3A7_9ASTE</name>
<keyword evidence="3" id="KW-1185">Reference proteome</keyword>
<dbReference type="InterPro" id="IPR024975">
    <property type="entry name" value="NOV_C"/>
</dbReference>
<dbReference type="Proteomes" id="UP000325577">
    <property type="component" value="Linkage Group LG0"/>
</dbReference>